<accession>A0A6A7A7P6</accession>
<evidence type="ECO:0000256" key="1">
    <source>
        <dbReference type="ARBA" id="ARBA00022801"/>
    </source>
</evidence>
<feature type="domain" description="GH18" evidence="4">
    <location>
        <begin position="27"/>
        <end position="314"/>
    </location>
</feature>
<keyword evidence="1" id="KW-0378">Hydrolase</keyword>
<dbReference type="SUPFAM" id="SSF51445">
    <property type="entry name" value="(Trans)glycosidases"/>
    <property type="match status" value="1"/>
</dbReference>
<evidence type="ECO:0000313" key="5">
    <source>
        <dbReference type="EMBL" id="KAF2829193.1"/>
    </source>
</evidence>
<dbReference type="Gene3D" id="3.20.20.80">
    <property type="entry name" value="Glycosidases"/>
    <property type="match status" value="1"/>
</dbReference>
<dbReference type="GO" id="GO:0005576">
    <property type="term" value="C:extracellular region"/>
    <property type="evidence" value="ECO:0007669"/>
    <property type="project" value="TreeGrafter"/>
</dbReference>
<dbReference type="GO" id="GO:0004568">
    <property type="term" value="F:chitinase activity"/>
    <property type="evidence" value="ECO:0007669"/>
    <property type="project" value="TreeGrafter"/>
</dbReference>
<dbReference type="InterPro" id="IPR001223">
    <property type="entry name" value="Glyco_hydro18_cat"/>
</dbReference>
<feature type="chain" id="PRO_5025659406" evidence="3">
    <location>
        <begin position="18"/>
        <end position="321"/>
    </location>
</feature>
<dbReference type="InterPro" id="IPR050542">
    <property type="entry name" value="Glycosyl_Hydrlase18_Chitinase"/>
</dbReference>
<name>A0A6A7A7P6_9PLEO</name>
<gene>
    <name evidence="5" type="ORF">CC86DRAFT_403844</name>
</gene>
<proteinExistence type="predicted"/>
<dbReference type="EMBL" id="MU006221">
    <property type="protein sequence ID" value="KAF2829193.1"/>
    <property type="molecule type" value="Genomic_DNA"/>
</dbReference>
<evidence type="ECO:0000313" key="6">
    <source>
        <dbReference type="Proteomes" id="UP000799424"/>
    </source>
</evidence>
<organism evidence="5 6">
    <name type="scientific">Ophiobolus disseminans</name>
    <dbReference type="NCBI Taxonomy" id="1469910"/>
    <lineage>
        <taxon>Eukaryota</taxon>
        <taxon>Fungi</taxon>
        <taxon>Dikarya</taxon>
        <taxon>Ascomycota</taxon>
        <taxon>Pezizomycotina</taxon>
        <taxon>Dothideomycetes</taxon>
        <taxon>Pleosporomycetidae</taxon>
        <taxon>Pleosporales</taxon>
        <taxon>Pleosporineae</taxon>
        <taxon>Phaeosphaeriaceae</taxon>
        <taxon>Ophiobolus</taxon>
    </lineage>
</organism>
<feature type="signal peptide" evidence="3">
    <location>
        <begin position="1"/>
        <end position="17"/>
    </location>
</feature>
<evidence type="ECO:0000259" key="4">
    <source>
        <dbReference type="PROSITE" id="PS51910"/>
    </source>
</evidence>
<dbReference type="Proteomes" id="UP000799424">
    <property type="component" value="Unassembled WGS sequence"/>
</dbReference>
<keyword evidence="2" id="KW-0326">Glycosidase</keyword>
<dbReference type="InterPro" id="IPR017853">
    <property type="entry name" value="GH"/>
</dbReference>
<dbReference type="PROSITE" id="PS51910">
    <property type="entry name" value="GH18_2"/>
    <property type="match status" value="1"/>
</dbReference>
<dbReference type="Pfam" id="PF00704">
    <property type="entry name" value="Glyco_hydro_18"/>
    <property type="match status" value="1"/>
</dbReference>
<dbReference type="GO" id="GO:0005975">
    <property type="term" value="P:carbohydrate metabolic process"/>
    <property type="evidence" value="ECO:0007669"/>
    <property type="project" value="InterPro"/>
</dbReference>
<protein>
    <submittedName>
        <fullName evidence="5">Class III chitinase-like protein</fullName>
    </submittedName>
</protein>
<dbReference type="OrthoDB" id="6020543at2759"/>
<dbReference type="PANTHER" id="PTHR45708">
    <property type="entry name" value="ENDOCHITINASE"/>
    <property type="match status" value="1"/>
</dbReference>
<evidence type="ECO:0000256" key="3">
    <source>
        <dbReference type="SAM" id="SignalP"/>
    </source>
</evidence>
<keyword evidence="6" id="KW-1185">Reference proteome</keyword>
<sequence length="321" mass="35392">MNLFKLVLWTLIGFSQALMGFDPHSKANLAVYWGQNSVNTHVIGRAQSRLVDYCNDPSVNIILIAFLVTITDGHGNFKPILDVANQDIHCDHSKSPYTCPQIEEDIKMCQEKNKMILLSFGGATSPERGFDNEEKARRAAAQVWAMFGPPKSDPSDATRPFGKSVVDGFDFAFEGEIPGMGAFGQELYKLMGGKNKGGRIITAAPQCPLPGRDSMFNQIPLDAVFVQFYNNPQCNYNFHEWNDWAANKHANWFIGLPASEGAGAGYIPPGGQLDSTLRRAKALDHMGGAMLWDFSQAVNNHNYHTAVKKALTGQATKMFRG</sequence>
<dbReference type="AlphaFoldDB" id="A0A6A7A7P6"/>
<dbReference type="PANTHER" id="PTHR45708:SF49">
    <property type="entry name" value="ENDOCHITINASE"/>
    <property type="match status" value="1"/>
</dbReference>
<reference evidence="5" key="1">
    <citation type="journal article" date="2020" name="Stud. Mycol.">
        <title>101 Dothideomycetes genomes: a test case for predicting lifestyles and emergence of pathogens.</title>
        <authorList>
            <person name="Haridas S."/>
            <person name="Albert R."/>
            <person name="Binder M."/>
            <person name="Bloem J."/>
            <person name="Labutti K."/>
            <person name="Salamov A."/>
            <person name="Andreopoulos B."/>
            <person name="Baker S."/>
            <person name="Barry K."/>
            <person name="Bills G."/>
            <person name="Bluhm B."/>
            <person name="Cannon C."/>
            <person name="Castanera R."/>
            <person name="Culley D."/>
            <person name="Daum C."/>
            <person name="Ezra D."/>
            <person name="Gonzalez J."/>
            <person name="Henrissat B."/>
            <person name="Kuo A."/>
            <person name="Liang C."/>
            <person name="Lipzen A."/>
            <person name="Lutzoni F."/>
            <person name="Magnuson J."/>
            <person name="Mondo S."/>
            <person name="Nolan M."/>
            <person name="Ohm R."/>
            <person name="Pangilinan J."/>
            <person name="Park H.-J."/>
            <person name="Ramirez L."/>
            <person name="Alfaro M."/>
            <person name="Sun H."/>
            <person name="Tritt A."/>
            <person name="Yoshinaga Y."/>
            <person name="Zwiers L.-H."/>
            <person name="Turgeon B."/>
            <person name="Goodwin S."/>
            <person name="Spatafora J."/>
            <person name="Crous P."/>
            <person name="Grigoriev I."/>
        </authorList>
    </citation>
    <scope>NUCLEOTIDE SEQUENCE</scope>
    <source>
        <strain evidence="5">CBS 113818</strain>
    </source>
</reference>
<evidence type="ECO:0000256" key="2">
    <source>
        <dbReference type="ARBA" id="ARBA00023295"/>
    </source>
</evidence>
<keyword evidence="3" id="KW-0732">Signal</keyword>